<evidence type="ECO:0000259" key="5">
    <source>
        <dbReference type="Pfam" id="PF00561"/>
    </source>
</evidence>
<sequence length="822" mass="90563">MELESSQSYANFRAWCPRKQVSIGVNHPVDWSYYDWGPRSYPEPIVCLHSVLGSAECFFQQIISIAPRGYRVISVQIPAYWTVSEFCDAFHNFVDTIPHRRLHFYGAGLGGFLAMHYTVRKPERVASLMLTHSFLDTEALKFGLPYSAAMLRWLPDFLVRSSYRTIMPKGRVSIELANAAELAIGHTMKRSRDELASRLALAMAHSSVVSRLHIPQTAITIIDTLDRSAPAVELTQQTTGYLPDARRAFLKSGGEFPYIAVPDEVNVHLVVHLRRHAKSPVVDLPVPVPAKPKELPLSTRRRREMEEAQRRARDAQAKEENAKKAPPVAKRPRKTKEELLEEANAIVDAEEEQDIDKFSEEIGRLREFLPERGEAYLAAVLNECEGSLDVAISKALDEQYEGSFYDDARLQAVENVLGGLEQAEEDRYANEPSEGNSRLAEDEDQVDAVDESPLAGANPTCGTEERADSILAKYRQRGAIPQDPLAETFTPSSNVQVEEGEEVGVHLLNEDETSEEAVNMAMTPPDSSLAPSNTTSPLSQKSDQLLGLNANSPTNSTVSVVYTRTGGFRASAERPDVSNAVNAKLTGHFSAEKLDRKTTRRKSFPEGGDFVDEYILSEKVGMRSSGALIGRGPAPYNNQSFISNVGSGESWMKPSKIAEEGDEEHEALLNTGASLLEGEGNPFDLSRDDSGYSGEHRSRDGSATQSRSSTPPFLSNHGMAAAQDSGFVAAEGEIVVHTESGDTENFSEEMPDEWERFRGRESHDATKGEGVATSKAKVSEESVGRKLEKEFDLDAAGTEGQESARLREWAMSAQAASQNVHR</sequence>
<organism evidence="6 7">
    <name type="scientific">Chondrus crispus</name>
    <name type="common">Carrageen Irish moss</name>
    <name type="synonym">Polymorpha crispa</name>
    <dbReference type="NCBI Taxonomy" id="2769"/>
    <lineage>
        <taxon>Eukaryota</taxon>
        <taxon>Rhodophyta</taxon>
        <taxon>Florideophyceae</taxon>
        <taxon>Rhodymeniophycidae</taxon>
        <taxon>Gigartinales</taxon>
        <taxon>Gigartinaceae</taxon>
        <taxon>Chondrus</taxon>
    </lineage>
</organism>
<evidence type="ECO:0000313" key="7">
    <source>
        <dbReference type="Proteomes" id="UP000012073"/>
    </source>
</evidence>
<dbReference type="SUPFAM" id="SSF53474">
    <property type="entry name" value="alpha/beta-Hydrolases"/>
    <property type="match status" value="1"/>
</dbReference>
<keyword evidence="3" id="KW-0963">Cytoplasm</keyword>
<name>R7QFM4_CHOCR</name>
<reference evidence="7" key="1">
    <citation type="journal article" date="2013" name="Proc. Natl. Acad. Sci. U.S.A.">
        <title>Genome structure and metabolic features in the red seaweed Chondrus crispus shed light on evolution of the Archaeplastida.</title>
        <authorList>
            <person name="Collen J."/>
            <person name="Porcel B."/>
            <person name="Carre W."/>
            <person name="Ball S.G."/>
            <person name="Chaparro C."/>
            <person name="Tonon T."/>
            <person name="Barbeyron T."/>
            <person name="Michel G."/>
            <person name="Noel B."/>
            <person name="Valentin K."/>
            <person name="Elias M."/>
            <person name="Artiguenave F."/>
            <person name="Arun A."/>
            <person name="Aury J.M."/>
            <person name="Barbosa-Neto J.F."/>
            <person name="Bothwell J.H."/>
            <person name="Bouget F.Y."/>
            <person name="Brillet L."/>
            <person name="Cabello-Hurtado F."/>
            <person name="Capella-Gutierrez S."/>
            <person name="Charrier B."/>
            <person name="Cladiere L."/>
            <person name="Cock J.M."/>
            <person name="Coelho S.M."/>
            <person name="Colleoni C."/>
            <person name="Czjzek M."/>
            <person name="Da Silva C."/>
            <person name="Delage L."/>
            <person name="Denoeud F."/>
            <person name="Deschamps P."/>
            <person name="Dittami S.M."/>
            <person name="Gabaldon T."/>
            <person name="Gachon C.M."/>
            <person name="Groisillier A."/>
            <person name="Herve C."/>
            <person name="Jabbari K."/>
            <person name="Katinka M."/>
            <person name="Kloareg B."/>
            <person name="Kowalczyk N."/>
            <person name="Labadie K."/>
            <person name="Leblanc C."/>
            <person name="Lopez P.J."/>
            <person name="McLachlan D.H."/>
            <person name="Meslet-Cladiere L."/>
            <person name="Moustafa A."/>
            <person name="Nehr Z."/>
            <person name="Nyvall Collen P."/>
            <person name="Panaud O."/>
            <person name="Partensky F."/>
            <person name="Poulain J."/>
            <person name="Rensing S.A."/>
            <person name="Rousvoal S."/>
            <person name="Samson G."/>
            <person name="Symeonidi A."/>
            <person name="Weissenbach J."/>
            <person name="Zambounis A."/>
            <person name="Wincker P."/>
            <person name="Boyen C."/>
        </authorList>
    </citation>
    <scope>NUCLEOTIDE SEQUENCE [LARGE SCALE GENOMIC DNA]</scope>
    <source>
        <strain evidence="7">cv. Stackhouse</strain>
    </source>
</reference>
<dbReference type="GO" id="GO:0005737">
    <property type="term" value="C:cytoplasm"/>
    <property type="evidence" value="ECO:0007669"/>
    <property type="project" value="UniProtKB-SubCell"/>
</dbReference>
<evidence type="ECO:0000256" key="1">
    <source>
        <dbReference type="ARBA" id="ARBA00004496"/>
    </source>
</evidence>
<feature type="region of interest" description="Disordered" evidence="4">
    <location>
        <begin position="759"/>
        <end position="779"/>
    </location>
</feature>
<dbReference type="InterPro" id="IPR029058">
    <property type="entry name" value="AB_hydrolase_fold"/>
</dbReference>
<dbReference type="PANTHER" id="PTHR15913">
    <property type="entry name" value="ACID CLUSTER PROTEIN 33"/>
    <property type="match status" value="1"/>
</dbReference>
<dbReference type="Proteomes" id="UP000012073">
    <property type="component" value="Unassembled WGS sequence"/>
</dbReference>
<feature type="domain" description="AB hydrolase-1" evidence="5">
    <location>
        <begin position="44"/>
        <end position="141"/>
    </location>
</feature>
<gene>
    <name evidence="6" type="ORF">CHC_T00005538001</name>
</gene>
<dbReference type="KEGG" id="ccp:CHC_T00005538001"/>
<dbReference type="AlphaFoldDB" id="R7QFM4"/>
<dbReference type="InterPro" id="IPR026151">
    <property type="entry name" value="Maspardin"/>
</dbReference>
<feature type="region of interest" description="Disordered" evidence="4">
    <location>
        <begin position="675"/>
        <end position="718"/>
    </location>
</feature>
<feature type="compositionally biased region" description="Basic and acidic residues" evidence="4">
    <location>
        <begin position="685"/>
        <end position="700"/>
    </location>
</feature>
<dbReference type="RefSeq" id="XP_005716698.1">
    <property type="nucleotide sequence ID" value="XM_005716641.1"/>
</dbReference>
<feature type="region of interest" description="Disordered" evidence="4">
    <location>
        <begin position="291"/>
        <end position="336"/>
    </location>
</feature>
<dbReference type="GeneID" id="17324407"/>
<evidence type="ECO:0000313" key="6">
    <source>
        <dbReference type="EMBL" id="CDF36879.1"/>
    </source>
</evidence>
<dbReference type="Gramene" id="CDF36879">
    <property type="protein sequence ID" value="CDF36879"/>
    <property type="gene ID" value="CHC_T00005538001"/>
</dbReference>
<proteinExistence type="predicted"/>
<dbReference type="InterPro" id="IPR000073">
    <property type="entry name" value="AB_hydrolase_1"/>
</dbReference>
<protein>
    <recommendedName>
        <fullName evidence="2">Maspardin</fullName>
    </recommendedName>
</protein>
<feature type="compositionally biased region" description="Acidic residues" evidence="4">
    <location>
        <begin position="441"/>
        <end position="450"/>
    </location>
</feature>
<dbReference type="Pfam" id="PF00561">
    <property type="entry name" value="Abhydrolase_1"/>
    <property type="match status" value="1"/>
</dbReference>
<keyword evidence="7" id="KW-1185">Reference proteome</keyword>
<evidence type="ECO:0000256" key="4">
    <source>
        <dbReference type="SAM" id="MobiDB-lite"/>
    </source>
</evidence>
<evidence type="ECO:0000256" key="3">
    <source>
        <dbReference type="ARBA" id="ARBA00022490"/>
    </source>
</evidence>
<comment type="subcellular location">
    <subcellularLocation>
        <location evidence="1">Cytoplasm</location>
    </subcellularLocation>
</comment>
<feature type="compositionally biased region" description="Polar residues" evidence="4">
    <location>
        <begin position="701"/>
        <end position="713"/>
    </location>
</feature>
<dbReference type="PANTHER" id="PTHR15913:SF0">
    <property type="entry name" value="MASPARDIN"/>
    <property type="match status" value="1"/>
</dbReference>
<dbReference type="EMBL" id="HG001807">
    <property type="protein sequence ID" value="CDF36879.1"/>
    <property type="molecule type" value="Genomic_DNA"/>
</dbReference>
<dbReference type="Gene3D" id="3.40.50.1820">
    <property type="entry name" value="alpha/beta hydrolase"/>
    <property type="match status" value="1"/>
</dbReference>
<evidence type="ECO:0000256" key="2">
    <source>
        <dbReference type="ARBA" id="ARBA00020148"/>
    </source>
</evidence>
<accession>R7QFM4</accession>
<dbReference type="OrthoDB" id="10264550at2759"/>
<dbReference type="ESTHER" id="chocr-r7qfm4">
    <property type="family name" value="Maspardin-ACP33-SPG21_like"/>
</dbReference>
<feature type="compositionally biased region" description="Basic and acidic residues" evidence="4">
    <location>
        <begin position="303"/>
        <end position="323"/>
    </location>
</feature>
<feature type="region of interest" description="Disordered" evidence="4">
    <location>
        <begin position="424"/>
        <end position="464"/>
    </location>
</feature>